<dbReference type="Gene3D" id="3.40.960.10">
    <property type="entry name" value="VSR Endonuclease"/>
    <property type="match status" value="1"/>
</dbReference>
<organism evidence="1 2">
    <name type="scientific">Microcoleus anatoxicus PTRS2</name>
    <dbReference type="NCBI Taxonomy" id="2705321"/>
    <lineage>
        <taxon>Bacteria</taxon>
        <taxon>Bacillati</taxon>
        <taxon>Cyanobacteriota</taxon>
        <taxon>Cyanophyceae</taxon>
        <taxon>Oscillatoriophycideae</taxon>
        <taxon>Oscillatoriales</taxon>
        <taxon>Microcoleaceae</taxon>
        <taxon>Microcoleus</taxon>
        <taxon>Microcoleus anatoxicus</taxon>
    </lineage>
</organism>
<accession>A0ABU8YI84</accession>
<dbReference type="RefSeq" id="WP_340519313.1">
    <property type="nucleotide sequence ID" value="NZ_JBBLXS010000032.1"/>
</dbReference>
<evidence type="ECO:0000313" key="2">
    <source>
        <dbReference type="Proteomes" id="UP001384579"/>
    </source>
</evidence>
<keyword evidence="2" id="KW-1185">Reference proteome</keyword>
<evidence type="ECO:0000313" key="1">
    <source>
        <dbReference type="EMBL" id="MEK0184072.1"/>
    </source>
</evidence>
<sequence length="285" mass="32300">MTLDPFVRKLAAINQALSALSAESCTTPGCNQPVSKPGHKLCYDHWKANNVKPVQAVSPPKPKPQQFSAPSLLSATTISEKLEISKHKVNPILAELGLLNKEGNGWVATKRGIGFGAVQKTHPQDNTPYVLWPESILTNQVFIGTIESLKGNNLEPIKTETNTKLGFREKFRASAQHRTTDGHFVRSKAEVLIDNWLYMAELVHAYERRLPIEEEAYCDFYIPGGKVYVEYWGYENEPEYAARKKVKQELYQKYELNLIELNDEHIKNLDDYLPKMLLKFGIIVS</sequence>
<dbReference type="Proteomes" id="UP001384579">
    <property type="component" value="Unassembled WGS sequence"/>
</dbReference>
<protein>
    <recommendedName>
        <fullName evidence="3">Glycerol kinase</fullName>
    </recommendedName>
</protein>
<comment type="caution">
    <text evidence="1">The sequence shown here is derived from an EMBL/GenBank/DDBJ whole genome shotgun (WGS) entry which is preliminary data.</text>
</comment>
<name>A0ABU8YI84_9CYAN</name>
<dbReference type="EMBL" id="JBBLXS010000032">
    <property type="protein sequence ID" value="MEK0184072.1"/>
    <property type="molecule type" value="Genomic_DNA"/>
</dbReference>
<gene>
    <name evidence="1" type="ORF">WMG39_04325</name>
</gene>
<evidence type="ECO:0008006" key="3">
    <source>
        <dbReference type="Google" id="ProtNLM"/>
    </source>
</evidence>
<reference evidence="1 2" key="1">
    <citation type="journal article" date="2020" name="Harmful Algae">
        <title>Molecular and morphological characterization of a novel dihydroanatoxin-a producing Microcoleus species (cyanobacteria) from the Russian River, California, USA.</title>
        <authorList>
            <person name="Conklin K.Y."/>
            <person name="Stancheva R."/>
            <person name="Otten T.G."/>
            <person name="Fadness R."/>
            <person name="Boyer G.L."/>
            <person name="Read B."/>
            <person name="Zhang X."/>
            <person name="Sheath R.G."/>
        </authorList>
    </citation>
    <scope>NUCLEOTIDE SEQUENCE [LARGE SCALE GENOMIC DNA]</scope>
    <source>
        <strain evidence="1 2">PTRS2</strain>
    </source>
</reference>
<proteinExistence type="predicted"/>